<dbReference type="Gene3D" id="3.30.70.270">
    <property type="match status" value="1"/>
</dbReference>
<evidence type="ECO:0000313" key="2">
    <source>
        <dbReference type="EMBL" id="GBN04346.1"/>
    </source>
</evidence>
<dbReference type="InterPro" id="IPR053134">
    <property type="entry name" value="RNA-dir_DNA_polymerase"/>
</dbReference>
<sequence>MVSQGWCRPLKSAWASPLHMVPKKDDWRPYGDYRRLNTPTVLDRFPISHVHVFTHILFNEKNFSTIDLVRAYHQIPVAAADVPKTAMITPFGLFELLFMSFGLCNVAQTFQLFMYEIVGYLDYFFVYIDDVLIASTDESEHLKHLEEVSEV</sequence>
<dbReference type="Proteomes" id="UP000499080">
    <property type="component" value="Unassembled WGS sequence"/>
</dbReference>
<evidence type="ECO:0000313" key="4">
    <source>
        <dbReference type="Proteomes" id="UP000499080"/>
    </source>
</evidence>
<comment type="caution">
    <text evidence="3">The sequence shown here is derived from an EMBL/GenBank/DDBJ whole genome shotgun (WGS) entry which is preliminary data.</text>
</comment>
<dbReference type="PANTHER" id="PTHR24559">
    <property type="entry name" value="TRANSPOSON TY3-I GAG-POL POLYPROTEIN"/>
    <property type="match status" value="1"/>
</dbReference>
<organism evidence="3 4">
    <name type="scientific">Araneus ventricosus</name>
    <name type="common">Orbweaver spider</name>
    <name type="synonym">Epeira ventricosa</name>
    <dbReference type="NCBI Taxonomy" id="182803"/>
    <lineage>
        <taxon>Eukaryota</taxon>
        <taxon>Metazoa</taxon>
        <taxon>Ecdysozoa</taxon>
        <taxon>Arthropoda</taxon>
        <taxon>Chelicerata</taxon>
        <taxon>Arachnida</taxon>
        <taxon>Araneae</taxon>
        <taxon>Araneomorphae</taxon>
        <taxon>Entelegynae</taxon>
        <taxon>Araneoidea</taxon>
        <taxon>Araneidae</taxon>
        <taxon>Araneus</taxon>
    </lineage>
</organism>
<proteinExistence type="predicted"/>
<name>A0A4Y2KPS1_ARAVE</name>
<dbReference type="GO" id="GO:0071897">
    <property type="term" value="P:DNA biosynthetic process"/>
    <property type="evidence" value="ECO:0007669"/>
    <property type="project" value="UniProtKB-ARBA"/>
</dbReference>
<reference evidence="3 4" key="1">
    <citation type="journal article" date="2019" name="Sci. Rep.">
        <title>Orb-weaving spider Araneus ventricosus genome elucidates the spidroin gene catalogue.</title>
        <authorList>
            <person name="Kono N."/>
            <person name="Nakamura H."/>
            <person name="Ohtoshi R."/>
            <person name="Moran D.A.P."/>
            <person name="Shinohara A."/>
            <person name="Yoshida Y."/>
            <person name="Fujiwara M."/>
            <person name="Mori M."/>
            <person name="Tomita M."/>
            <person name="Arakawa K."/>
        </authorList>
    </citation>
    <scope>NUCLEOTIDE SEQUENCE [LARGE SCALE GENOMIC DNA]</scope>
</reference>
<dbReference type="SUPFAM" id="SSF56672">
    <property type="entry name" value="DNA/RNA polymerases"/>
    <property type="match status" value="1"/>
</dbReference>
<dbReference type="PANTHER" id="PTHR24559:SF444">
    <property type="entry name" value="REVERSE TRANSCRIPTASE DOMAIN-CONTAINING PROTEIN"/>
    <property type="match status" value="1"/>
</dbReference>
<evidence type="ECO:0000259" key="1">
    <source>
        <dbReference type="Pfam" id="PF00078"/>
    </source>
</evidence>
<accession>A0A4Y2KPS1</accession>
<feature type="domain" description="Reverse transcriptase" evidence="1">
    <location>
        <begin position="21"/>
        <end position="150"/>
    </location>
</feature>
<dbReference type="InterPro" id="IPR043502">
    <property type="entry name" value="DNA/RNA_pol_sf"/>
</dbReference>
<dbReference type="OrthoDB" id="6429476at2759"/>
<gene>
    <name evidence="3" type="primary">TY3B-I_672</name>
    <name evidence="2" type="synonym">TY3B-I_9</name>
    <name evidence="3" type="ORF">AVEN_134728_1</name>
    <name evidence="2" type="ORF">AVEN_30376_1</name>
</gene>
<protein>
    <submittedName>
        <fullName evidence="3">Transposon Ty3-I Gag-Pol polyprotein</fullName>
    </submittedName>
</protein>
<dbReference type="EMBL" id="BGPR01115553">
    <property type="protein sequence ID" value="GBN04346.1"/>
    <property type="molecule type" value="Genomic_DNA"/>
</dbReference>
<dbReference type="CDD" id="cd01647">
    <property type="entry name" value="RT_LTR"/>
    <property type="match status" value="1"/>
</dbReference>
<evidence type="ECO:0000313" key="3">
    <source>
        <dbReference type="EMBL" id="GBN04381.1"/>
    </source>
</evidence>
<keyword evidence="4" id="KW-1185">Reference proteome</keyword>
<dbReference type="InterPro" id="IPR000477">
    <property type="entry name" value="RT_dom"/>
</dbReference>
<dbReference type="InterPro" id="IPR043128">
    <property type="entry name" value="Rev_trsase/Diguanyl_cyclase"/>
</dbReference>
<dbReference type="EMBL" id="BGPR01115560">
    <property type="protein sequence ID" value="GBN04381.1"/>
    <property type="molecule type" value="Genomic_DNA"/>
</dbReference>
<dbReference type="Gene3D" id="3.10.10.10">
    <property type="entry name" value="HIV Type 1 Reverse Transcriptase, subunit A, domain 1"/>
    <property type="match status" value="1"/>
</dbReference>
<dbReference type="AlphaFoldDB" id="A0A4Y2KPS1"/>
<dbReference type="Pfam" id="PF00078">
    <property type="entry name" value="RVT_1"/>
    <property type="match status" value="1"/>
</dbReference>